<dbReference type="AlphaFoldDB" id="A0A4Y2TAK4"/>
<gene>
    <name evidence="1" type="ORF">AVEN_178451_1</name>
</gene>
<evidence type="ECO:0000313" key="1">
    <source>
        <dbReference type="EMBL" id="GBN97010.1"/>
    </source>
</evidence>
<keyword evidence="2" id="KW-1185">Reference proteome</keyword>
<comment type="caution">
    <text evidence="1">The sequence shown here is derived from an EMBL/GenBank/DDBJ whole genome shotgun (WGS) entry which is preliminary data.</text>
</comment>
<name>A0A4Y2TAK4_ARAVE</name>
<protein>
    <submittedName>
        <fullName evidence="1">Uncharacterized protein</fullName>
    </submittedName>
</protein>
<dbReference type="EMBL" id="BGPR01026915">
    <property type="protein sequence ID" value="GBN97010.1"/>
    <property type="molecule type" value="Genomic_DNA"/>
</dbReference>
<accession>A0A4Y2TAK4</accession>
<organism evidence="1 2">
    <name type="scientific">Araneus ventricosus</name>
    <name type="common">Orbweaver spider</name>
    <name type="synonym">Epeira ventricosa</name>
    <dbReference type="NCBI Taxonomy" id="182803"/>
    <lineage>
        <taxon>Eukaryota</taxon>
        <taxon>Metazoa</taxon>
        <taxon>Ecdysozoa</taxon>
        <taxon>Arthropoda</taxon>
        <taxon>Chelicerata</taxon>
        <taxon>Arachnida</taxon>
        <taxon>Araneae</taxon>
        <taxon>Araneomorphae</taxon>
        <taxon>Entelegynae</taxon>
        <taxon>Araneoidea</taxon>
        <taxon>Araneidae</taxon>
        <taxon>Araneus</taxon>
    </lineage>
</organism>
<reference evidence="1 2" key="1">
    <citation type="journal article" date="2019" name="Sci. Rep.">
        <title>Orb-weaving spider Araneus ventricosus genome elucidates the spidroin gene catalogue.</title>
        <authorList>
            <person name="Kono N."/>
            <person name="Nakamura H."/>
            <person name="Ohtoshi R."/>
            <person name="Moran D.A.P."/>
            <person name="Shinohara A."/>
            <person name="Yoshida Y."/>
            <person name="Fujiwara M."/>
            <person name="Mori M."/>
            <person name="Tomita M."/>
            <person name="Arakawa K."/>
        </authorList>
    </citation>
    <scope>NUCLEOTIDE SEQUENCE [LARGE SCALE GENOMIC DNA]</scope>
</reference>
<sequence length="119" mass="13586">MDDIKRKSDAINGFPKTSIFKKRLKKTMTTLQPVFSILHFSSKNYHRTLLYVTMQADIWHLIPATQEKPTSETKKKSELFSVATLCLLSCTDTIVEGKMDLHDPAKLALQVRDCIQSTK</sequence>
<evidence type="ECO:0000313" key="2">
    <source>
        <dbReference type="Proteomes" id="UP000499080"/>
    </source>
</evidence>
<proteinExistence type="predicted"/>
<dbReference type="Proteomes" id="UP000499080">
    <property type="component" value="Unassembled WGS sequence"/>
</dbReference>